<dbReference type="InterPro" id="IPR036249">
    <property type="entry name" value="Thioredoxin-like_sf"/>
</dbReference>
<accession>D0L0M0</accession>
<dbReference type="GO" id="GO:0034599">
    <property type="term" value="P:cellular response to oxidative stress"/>
    <property type="evidence" value="ECO:0007669"/>
    <property type="project" value="TreeGrafter"/>
</dbReference>
<dbReference type="EMBL" id="CP001801">
    <property type="protein sequence ID" value="ACX96243.1"/>
    <property type="molecule type" value="Genomic_DNA"/>
</dbReference>
<dbReference type="STRING" id="555778.Hneap_1409"/>
<feature type="active site" evidence="4">
    <location>
        <position position="62"/>
    </location>
</feature>
<evidence type="ECO:0000256" key="4">
    <source>
        <dbReference type="PIRSR" id="PIRSR000303-1"/>
    </source>
</evidence>
<dbReference type="SUPFAM" id="SSF52833">
    <property type="entry name" value="Thioredoxin-like"/>
    <property type="match status" value="1"/>
</dbReference>
<evidence type="ECO:0000256" key="1">
    <source>
        <dbReference type="ARBA" id="ARBA00006926"/>
    </source>
</evidence>
<evidence type="ECO:0000256" key="6">
    <source>
        <dbReference type="SAM" id="SignalP"/>
    </source>
</evidence>
<evidence type="ECO:0000313" key="9">
    <source>
        <dbReference type="Proteomes" id="UP000009102"/>
    </source>
</evidence>
<keyword evidence="6" id="KW-0732">Signal</keyword>
<dbReference type="PANTHER" id="PTHR11592:SF44">
    <property type="entry name" value="GLUTATHIONE PEROXIDASE"/>
    <property type="match status" value="1"/>
</dbReference>
<dbReference type="Gene3D" id="3.40.30.10">
    <property type="entry name" value="Glutaredoxin"/>
    <property type="match status" value="1"/>
</dbReference>
<sequence length="184" mass="20276">MKRRQFLQTCALGAVSFSLPTWAASCPLLNQTVRTLDDDKEVNLCATYGGQVVLVVNTASYCGFTPQFKGLEKLYADYQSQGFAVLGFPSNDFAQDPKDEKQIKDFCEMTYGVKFPMFAKTRVRKDDADPLFKTLATAAGGDYPSWNFHKYLIGRDGKLFGSYGSTTTPAALQPIIEKALAAHA</sequence>
<dbReference type="PROSITE" id="PS51355">
    <property type="entry name" value="GLUTATHIONE_PEROXID_3"/>
    <property type="match status" value="1"/>
</dbReference>
<dbReference type="RefSeq" id="WP_012824277.1">
    <property type="nucleotide sequence ID" value="NC_013422.1"/>
</dbReference>
<feature type="domain" description="Thioredoxin" evidence="7">
    <location>
        <begin position="13"/>
        <end position="181"/>
    </location>
</feature>
<evidence type="ECO:0000256" key="5">
    <source>
        <dbReference type="RuleBase" id="RU000499"/>
    </source>
</evidence>
<dbReference type="PROSITE" id="PS51352">
    <property type="entry name" value="THIOREDOXIN_2"/>
    <property type="match status" value="1"/>
</dbReference>
<dbReference type="PIRSF" id="PIRSF000303">
    <property type="entry name" value="Glutathion_perox"/>
    <property type="match status" value="1"/>
</dbReference>
<feature type="signal peptide" evidence="6">
    <location>
        <begin position="1"/>
        <end position="23"/>
    </location>
</feature>
<dbReference type="PRINTS" id="PR01011">
    <property type="entry name" value="GLUTPROXDASE"/>
</dbReference>
<dbReference type="Pfam" id="PF00255">
    <property type="entry name" value="GSHPx"/>
    <property type="match status" value="1"/>
</dbReference>
<keyword evidence="2 5" id="KW-0575">Peroxidase</keyword>
<evidence type="ECO:0000259" key="7">
    <source>
        <dbReference type="PROSITE" id="PS51352"/>
    </source>
</evidence>
<gene>
    <name evidence="8" type="ordered locus">Hneap_1409</name>
</gene>
<dbReference type="InterPro" id="IPR013766">
    <property type="entry name" value="Thioredoxin_domain"/>
</dbReference>
<reference evidence="8 9" key="1">
    <citation type="submission" date="2009-10" db="EMBL/GenBank/DDBJ databases">
        <title>Complete sequence of Halothiobacillus neapolitanus c2.</title>
        <authorList>
            <consortium name="US DOE Joint Genome Institute"/>
            <person name="Lucas S."/>
            <person name="Copeland A."/>
            <person name="Lapidus A."/>
            <person name="Glavina del Rio T."/>
            <person name="Tice H."/>
            <person name="Bruce D."/>
            <person name="Goodwin L."/>
            <person name="Pitluck S."/>
            <person name="Davenport K."/>
            <person name="Brettin T."/>
            <person name="Detter J.C."/>
            <person name="Han C."/>
            <person name="Tapia R."/>
            <person name="Larimer F."/>
            <person name="Land M."/>
            <person name="Hauser L."/>
            <person name="Kyrpides N."/>
            <person name="Mikhailova N."/>
            <person name="Kerfeld C."/>
            <person name="Cannon G."/>
            <person name="Heinhort S."/>
        </authorList>
    </citation>
    <scope>NUCLEOTIDE SEQUENCE [LARGE SCALE GENOMIC DNA]</scope>
    <source>
        <strain evidence="9">ATCC 23641 / c2</strain>
    </source>
</reference>
<dbReference type="InterPro" id="IPR029759">
    <property type="entry name" value="GPX_AS"/>
</dbReference>
<evidence type="ECO:0000256" key="2">
    <source>
        <dbReference type="ARBA" id="ARBA00022559"/>
    </source>
</evidence>
<dbReference type="HOGENOM" id="CLU_029507_1_3_6"/>
<dbReference type="PROSITE" id="PS00460">
    <property type="entry name" value="GLUTATHIONE_PEROXID_1"/>
    <property type="match status" value="1"/>
</dbReference>
<protein>
    <recommendedName>
        <fullName evidence="5">Glutathione peroxidase</fullName>
    </recommendedName>
</protein>
<dbReference type="eggNOG" id="COG0386">
    <property type="taxonomic scope" value="Bacteria"/>
</dbReference>
<dbReference type="InterPro" id="IPR000889">
    <property type="entry name" value="Glutathione_peroxidase"/>
</dbReference>
<dbReference type="PROSITE" id="PS51257">
    <property type="entry name" value="PROKAR_LIPOPROTEIN"/>
    <property type="match status" value="1"/>
</dbReference>
<dbReference type="OrthoDB" id="9785502at2"/>
<evidence type="ECO:0000256" key="3">
    <source>
        <dbReference type="ARBA" id="ARBA00023002"/>
    </source>
</evidence>
<dbReference type="CDD" id="cd00340">
    <property type="entry name" value="GSH_Peroxidase"/>
    <property type="match status" value="1"/>
</dbReference>
<dbReference type="AlphaFoldDB" id="D0L0M0"/>
<dbReference type="KEGG" id="hna:Hneap_1409"/>
<name>D0L0M0_HALNC</name>
<comment type="similarity">
    <text evidence="1 5">Belongs to the glutathione peroxidase family.</text>
</comment>
<dbReference type="Proteomes" id="UP000009102">
    <property type="component" value="Chromosome"/>
</dbReference>
<dbReference type="GO" id="GO:0004601">
    <property type="term" value="F:peroxidase activity"/>
    <property type="evidence" value="ECO:0007669"/>
    <property type="project" value="UniProtKB-KW"/>
</dbReference>
<feature type="chain" id="PRO_5003010848" description="Glutathione peroxidase" evidence="6">
    <location>
        <begin position="24"/>
        <end position="184"/>
    </location>
</feature>
<evidence type="ECO:0000313" key="8">
    <source>
        <dbReference type="EMBL" id="ACX96243.1"/>
    </source>
</evidence>
<keyword evidence="3 5" id="KW-0560">Oxidoreductase</keyword>
<proteinExistence type="inferred from homology"/>
<keyword evidence="9" id="KW-1185">Reference proteome</keyword>
<organism evidence="8 9">
    <name type="scientific">Halothiobacillus neapolitanus (strain ATCC 23641 / DSM 15147 / CIP 104769 / NCIMB 8539 / c2)</name>
    <name type="common">Thiobacillus neapolitanus</name>
    <dbReference type="NCBI Taxonomy" id="555778"/>
    <lineage>
        <taxon>Bacteria</taxon>
        <taxon>Pseudomonadati</taxon>
        <taxon>Pseudomonadota</taxon>
        <taxon>Gammaproteobacteria</taxon>
        <taxon>Chromatiales</taxon>
        <taxon>Halothiobacillaceae</taxon>
        <taxon>Halothiobacillus</taxon>
    </lineage>
</organism>
<dbReference type="PANTHER" id="PTHR11592">
    <property type="entry name" value="GLUTATHIONE PEROXIDASE"/>
    <property type="match status" value="1"/>
</dbReference>